<sequence length="344" mass="38701">MTSTTQPEDTDGLLLFEGHNGSSEDQTTATATTAIDLKQARREDRFKEALKASLDYKPITEKWFHPHPRTANSNSNRNSGLLENEEDEENWVADLNPERLLALIQYEFVSQNYLRIIQTSHHYILFHHHPDPNTLPKEKKKETTNTNHEATKKLAIILESNLICFKKLLPSNPTLLFPSHPTVSPSLLLLFLEWSQPFFDLVPSLGFVAADLFIRLGNPVEGLNAIIPALEHSGSPRIHQILETGIMMMPENEKDPKAKAKGLVAEIFRRVSSNKTHLKPFIQHLGLSNYVTHHPIISSPSSPSTAPTSTSMITTISNTDTNTLQPWLSFILDAFRETGMTIEN</sequence>
<name>A0A5B0PRN5_PUCGR</name>
<organism evidence="2 3">
    <name type="scientific">Puccinia graminis f. sp. tritici</name>
    <dbReference type="NCBI Taxonomy" id="56615"/>
    <lineage>
        <taxon>Eukaryota</taxon>
        <taxon>Fungi</taxon>
        <taxon>Dikarya</taxon>
        <taxon>Basidiomycota</taxon>
        <taxon>Pucciniomycotina</taxon>
        <taxon>Pucciniomycetes</taxon>
        <taxon>Pucciniales</taxon>
        <taxon>Pucciniaceae</taxon>
        <taxon>Puccinia</taxon>
    </lineage>
</organism>
<evidence type="ECO:0000313" key="2">
    <source>
        <dbReference type="EMBL" id="KAA1103303.1"/>
    </source>
</evidence>
<dbReference type="AlphaFoldDB" id="A0A5B0PRN5"/>
<gene>
    <name evidence="2" type="ORF">PGT21_013736</name>
</gene>
<dbReference type="EMBL" id="VSWC01000042">
    <property type="protein sequence ID" value="KAA1103303.1"/>
    <property type="molecule type" value="Genomic_DNA"/>
</dbReference>
<evidence type="ECO:0000313" key="3">
    <source>
        <dbReference type="Proteomes" id="UP000324748"/>
    </source>
</evidence>
<accession>A0A5B0PRN5</accession>
<protein>
    <submittedName>
        <fullName evidence="2">Uncharacterized protein</fullName>
    </submittedName>
</protein>
<dbReference type="OrthoDB" id="2507274at2759"/>
<keyword evidence="3" id="KW-1185">Reference proteome</keyword>
<dbReference type="Proteomes" id="UP000324748">
    <property type="component" value="Unassembled WGS sequence"/>
</dbReference>
<evidence type="ECO:0000256" key="1">
    <source>
        <dbReference type="SAM" id="MobiDB-lite"/>
    </source>
</evidence>
<comment type="caution">
    <text evidence="2">The sequence shown here is derived from an EMBL/GenBank/DDBJ whole genome shotgun (WGS) entry which is preliminary data.</text>
</comment>
<feature type="region of interest" description="Disordered" evidence="1">
    <location>
        <begin position="1"/>
        <end position="35"/>
    </location>
</feature>
<proteinExistence type="predicted"/>
<reference evidence="2 3" key="1">
    <citation type="submission" date="2019-05" db="EMBL/GenBank/DDBJ databases">
        <title>Emergence of the Ug99 lineage of the wheat stem rust pathogen through somatic hybridization.</title>
        <authorList>
            <person name="Li F."/>
            <person name="Upadhyaya N.M."/>
            <person name="Sperschneider J."/>
            <person name="Matny O."/>
            <person name="Nguyen-Phuc H."/>
            <person name="Mago R."/>
            <person name="Raley C."/>
            <person name="Miller M.E."/>
            <person name="Silverstein K.A.T."/>
            <person name="Henningsen E."/>
            <person name="Hirsch C.D."/>
            <person name="Visser B."/>
            <person name="Pretorius Z.A."/>
            <person name="Steffenson B.J."/>
            <person name="Schwessinger B."/>
            <person name="Dodds P.N."/>
            <person name="Figueroa M."/>
        </authorList>
    </citation>
    <scope>NUCLEOTIDE SEQUENCE [LARGE SCALE GENOMIC DNA]</scope>
    <source>
        <strain evidence="2">21-0</strain>
    </source>
</reference>